<dbReference type="EMBL" id="AGZI01000012">
    <property type="protein sequence ID" value="EKU83605.1"/>
    <property type="molecule type" value="Genomic_DNA"/>
</dbReference>
<evidence type="ECO:0000256" key="1">
    <source>
        <dbReference type="ARBA" id="ARBA00004442"/>
    </source>
</evidence>
<keyword evidence="6" id="KW-0732">Signal</keyword>
<dbReference type="RefSeq" id="WP_005664659.1">
    <property type="nucleotide sequence ID" value="NZ_JH992922.1"/>
</dbReference>
<reference evidence="8 9" key="1">
    <citation type="submission" date="2012-09" db="EMBL/GenBank/DDBJ databases">
        <title>The Genome Sequence of Massilia timonae CCUG 45783.</title>
        <authorList>
            <consortium name="The Broad Institute Genome Sequencing Platform"/>
            <person name="Earl A."/>
            <person name="Ward D."/>
            <person name="Feldgarden M."/>
            <person name="Gevers D."/>
            <person name="Huys G."/>
            <person name="Walker B."/>
            <person name="Young S.K."/>
            <person name="Zeng Q."/>
            <person name="Gargeya S."/>
            <person name="Fitzgerald M."/>
            <person name="Haas B."/>
            <person name="Abouelleil A."/>
            <person name="Alvarado L."/>
            <person name="Arachchi H.M."/>
            <person name="Berlin A.M."/>
            <person name="Chapman S.B."/>
            <person name="Goldberg J."/>
            <person name="Griggs A."/>
            <person name="Gujja S."/>
            <person name="Hansen M."/>
            <person name="Howarth C."/>
            <person name="Imamovic A."/>
            <person name="Larimer J."/>
            <person name="McCowen C."/>
            <person name="Montmayeur A."/>
            <person name="Murphy C."/>
            <person name="Neiman D."/>
            <person name="Pearson M."/>
            <person name="Priest M."/>
            <person name="Roberts A."/>
            <person name="Saif S."/>
            <person name="Shea T."/>
            <person name="Sisk P."/>
            <person name="Sykes S."/>
            <person name="Wortman J."/>
            <person name="Nusbaum C."/>
            <person name="Birren B."/>
        </authorList>
    </citation>
    <scope>NUCLEOTIDE SEQUENCE [LARGE SCALE GENOMIC DNA]</scope>
    <source>
        <strain evidence="8 9">CCUG 45783</strain>
    </source>
</reference>
<dbReference type="HOGENOM" id="CLU_006935_2_0_4"/>
<evidence type="ECO:0000313" key="8">
    <source>
        <dbReference type="EMBL" id="EKU83605.1"/>
    </source>
</evidence>
<dbReference type="PATRIC" id="fig|883126.3.peg.1130"/>
<evidence type="ECO:0000256" key="4">
    <source>
        <dbReference type="ARBA" id="ARBA00023237"/>
    </source>
</evidence>
<evidence type="ECO:0000313" key="9">
    <source>
        <dbReference type="Proteomes" id="UP000009874"/>
    </source>
</evidence>
<evidence type="ECO:0000256" key="6">
    <source>
        <dbReference type="SAM" id="SignalP"/>
    </source>
</evidence>
<dbReference type="PANTHER" id="PTHR40980:SF3">
    <property type="entry name" value="TONB-DEPENDENT RECEPTOR-LIKE BETA-BARREL DOMAIN-CONTAINING PROTEIN"/>
    <property type="match status" value="1"/>
</dbReference>
<name>K9E2C2_9BURK</name>
<dbReference type="NCBIfam" id="TIGR01782">
    <property type="entry name" value="TonB-Xanth-Caul"/>
    <property type="match status" value="1"/>
</dbReference>
<comment type="caution">
    <text evidence="8">The sequence shown here is derived from an EMBL/GenBank/DDBJ whole genome shotgun (WGS) entry which is preliminary data.</text>
</comment>
<dbReference type="InterPro" id="IPR012910">
    <property type="entry name" value="Plug_dom"/>
</dbReference>
<dbReference type="eggNOG" id="COG1629">
    <property type="taxonomic scope" value="Bacteria"/>
</dbReference>
<dbReference type="SUPFAM" id="SSF56935">
    <property type="entry name" value="Porins"/>
    <property type="match status" value="1"/>
</dbReference>
<dbReference type="InterPro" id="IPR037066">
    <property type="entry name" value="Plug_dom_sf"/>
</dbReference>
<proteinExistence type="inferred from homology"/>
<keyword evidence="3" id="KW-0472">Membrane</keyword>
<feature type="region of interest" description="Disordered" evidence="5">
    <location>
        <begin position="33"/>
        <end position="72"/>
    </location>
</feature>
<accession>K9E2C2</accession>
<protein>
    <submittedName>
        <fullName evidence="8">TonB-dependent receptor</fullName>
    </submittedName>
</protein>
<dbReference type="Gene3D" id="2.40.170.20">
    <property type="entry name" value="TonB-dependent receptor, beta-barrel domain"/>
    <property type="match status" value="1"/>
</dbReference>
<feature type="compositionally biased region" description="Low complexity" evidence="5">
    <location>
        <begin position="43"/>
        <end position="54"/>
    </location>
</feature>
<dbReference type="InterPro" id="IPR010104">
    <property type="entry name" value="TonB_rcpt_bac"/>
</dbReference>
<feature type="signal peptide" evidence="6">
    <location>
        <begin position="1"/>
        <end position="33"/>
    </location>
</feature>
<dbReference type="Gene3D" id="2.170.130.10">
    <property type="entry name" value="TonB-dependent receptor, plug domain"/>
    <property type="match status" value="1"/>
</dbReference>
<sequence length="1256" mass="135568">MNRHTAMHCRTRRLSGAVAMALASLATGVPVHAQQAGQTEQDTTTSSPASAPTTVRVVGTRQAQESAIGRKKKADTAQDSIVAEDVGAFPDRNVADAISRIAGVAVDRGDYGEGISVSIRGNGPELTRVELDGQGVQSAGGADLLGGMNAGSDQAGGRAVEMRQLSSDLIKSVDVVKGSTADMVEGSLGGSVRITTRNGLDFKKDYLSMRVAGMQNTLNEKLNPNLNLVGVKKLMNDRLGVLVNLSRSKVAQESHSINQGGSSSAVGAYRPLDFDNSPEKTFSFQPNTVKLDDPLSTTPLLTSNLIGGGTFNAATPQEIVAKSAAAQTKAACYQAFPLLTEAQANAIVAGATRTSAINQRQTELLSCLGQWNDYVPSSTRYFVNRQDEDRNSGDIRLDFKVSDGLQVYVKHSRSSRHIVSEASSAGYGGPAFNGTTVTGPNGYIGPSFTDTVSPTQLSNGAWATRNLVPASGYFLYPDLSWRAGGAANGSTSNIDPNSVTVDANHHLTGYTIADGSFGVENTMLNIREKSRYTQAGGTYKNRYVFAELLLGDARSDFSRYERRAGLSGYTGPVQANLLSNGIWDYKPSASFDPNNPNNYFALRPQPALAAFAGSAFAPATPAYTSDQLPLIDPARTLSLQNARINEQTERTVKLDVAFNTSDFTNGYLPRFKIGYNRRKSDYSAWGTGGMTVQEPQGAWGTPGYIPGIYVPNKNLRTTYQICEDTPGSLGAGGRPCKYGYTPNADPRANLGGTIQITADQFRDMFAQVYTKQPTSQFYGGDPDRPAGLISGWTEIDIGKLYDLLGVPNYNLDCVKSCAGSDGQMYAQPMNKLVETVDAGYLMMDFSLDRIPFSERPLPFGIAFDGNVGVRIVRTGVVGTGQLAFQSTVKNASFNPADPENANGVTTAIYRRDTEISDVSTDYLPSINLNTWFLPNELVLRYNWGKTVARPPGGRLIPSGTCFYDERFTDQLDADGEPRAQYCSGTMGNPSLEPMTNHNQNLSLEWYPNKNYMFAGAVYRQEGVIGAPTLIEAVNAAALFAGSDQVDSQTGKPLADQQFDYRRWINQLPNTRTGYEVSGKAAFTFLPWYLRYLGIDANYTRNKSKLTGTAVRDLLTGTVMPVAGEPHHSWNASLWYDDGKLSARVAVQFVAEKFSCISGCNSTAINNYPAHGLTTVRNPVYAPGAPSFRLGTRYIDAKIGYRVNENIELFLEGRNLGRIHTGTTTGGFAQFADGTPNVYTDAYAGATYMAGVNFRFE</sequence>
<organism evidence="8 9">
    <name type="scientific">Massilia timonae CCUG 45783</name>
    <dbReference type="NCBI Taxonomy" id="883126"/>
    <lineage>
        <taxon>Bacteria</taxon>
        <taxon>Pseudomonadati</taxon>
        <taxon>Pseudomonadota</taxon>
        <taxon>Betaproteobacteria</taxon>
        <taxon>Burkholderiales</taxon>
        <taxon>Oxalobacteraceae</taxon>
        <taxon>Telluria group</taxon>
        <taxon>Massilia</taxon>
    </lineage>
</organism>
<feature type="chain" id="PRO_5003926967" evidence="6">
    <location>
        <begin position="34"/>
        <end position="1256"/>
    </location>
</feature>
<gene>
    <name evidence="8" type="ORF">HMPREF9710_01119</name>
</gene>
<dbReference type="eggNOG" id="COG4771">
    <property type="taxonomic scope" value="Bacteria"/>
</dbReference>
<dbReference type="GO" id="GO:0009279">
    <property type="term" value="C:cell outer membrane"/>
    <property type="evidence" value="ECO:0007669"/>
    <property type="project" value="UniProtKB-SubCell"/>
</dbReference>
<evidence type="ECO:0000256" key="2">
    <source>
        <dbReference type="ARBA" id="ARBA00009810"/>
    </source>
</evidence>
<comment type="similarity">
    <text evidence="2">Belongs to the TonB-dependent receptor family.</text>
</comment>
<feature type="domain" description="TonB-dependent receptor plug" evidence="7">
    <location>
        <begin position="71"/>
        <end position="190"/>
    </location>
</feature>
<dbReference type="PANTHER" id="PTHR40980">
    <property type="entry name" value="PLUG DOMAIN-CONTAINING PROTEIN"/>
    <property type="match status" value="1"/>
</dbReference>
<dbReference type="InterPro" id="IPR036942">
    <property type="entry name" value="Beta-barrel_TonB_sf"/>
</dbReference>
<dbReference type="Proteomes" id="UP000009874">
    <property type="component" value="Unassembled WGS sequence"/>
</dbReference>
<dbReference type="Pfam" id="PF07715">
    <property type="entry name" value="Plug"/>
    <property type="match status" value="1"/>
</dbReference>
<keyword evidence="8" id="KW-0675">Receptor</keyword>
<comment type="subcellular location">
    <subcellularLocation>
        <location evidence="1">Cell outer membrane</location>
    </subcellularLocation>
</comment>
<dbReference type="AlphaFoldDB" id="K9E2C2"/>
<evidence type="ECO:0000256" key="3">
    <source>
        <dbReference type="ARBA" id="ARBA00023136"/>
    </source>
</evidence>
<evidence type="ECO:0000256" key="5">
    <source>
        <dbReference type="SAM" id="MobiDB-lite"/>
    </source>
</evidence>
<evidence type="ECO:0000259" key="7">
    <source>
        <dbReference type="Pfam" id="PF07715"/>
    </source>
</evidence>
<keyword evidence="9" id="KW-1185">Reference proteome</keyword>
<keyword evidence="4" id="KW-0998">Cell outer membrane</keyword>